<dbReference type="RefSeq" id="WP_144874218.1">
    <property type="nucleotide sequence ID" value="NZ_LR214072.1"/>
</dbReference>
<protein>
    <submittedName>
        <fullName evidence="1">Uncharacterized protein</fullName>
    </submittedName>
</protein>
<evidence type="ECO:0000313" key="1">
    <source>
        <dbReference type="EMBL" id="VEP15440.1"/>
    </source>
</evidence>
<name>A0A563VVK7_9CYAN</name>
<gene>
    <name evidence="1" type="ORF">H1P_3350005</name>
</gene>
<sequence length="112" mass="12630">MLNISQKIMRLLAIFIGTTLASIYSLPLNAQTNTVADSGGILEDVEAGENLNWGFTSENESISVKDDIQELENYRISESSSEEDIELIEDTRKWGNRGDIEDYSVEVEVYDY</sequence>
<dbReference type="AlphaFoldDB" id="A0A563VVK7"/>
<dbReference type="Proteomes" id="UP000320055">
    <property type="component" value="Unassembled WGS sequence"/>
</dbReference>
<dbReference type="EMBL" id="CAACVJ010000263">
    <property type="protein sequence ID" value="VEP15440.1"/>
    <property type="molecule type" value="Genomic_DNA"/>
</dbReference>
<evidence type="ECO:0000313" key="2">
    <source>
        <dbReference type="Proteomes" id="UP000320055"/>
    </source>
</evidence>
<accession>A0A563VVK7</accession>
<dbReference type="OrthoDB" id="9939725at2"/>
<organism evidence="1 2">
    <name type="scientific">Hyella patelloides LEGE 07179</name>
    <dbReference type="NCBI Taxonomy" id="945734"/>
    <lineage>
        <taxon>Bacteria</taxon>
        <taxon>Bacillati</taxon>
        <taxon>Cyanobacteriota</taxon>
        <taxon>Cyanophyceae</taxon>
        <taxon>Pleurocapsales</taxon>
        <taxon>Hyellaceae</taxon>
        <taxon>Hyella</taxon>
    </lineage>
</organism>
<reference evidence="1 2" key="1">
    <citation type="submission" date="2019-01" db="EMBL/GenBank/DDBJ databases">
        <authorList>
            <person name="Brito A."/>
        </authorList>
    </citation>
    <scope>NUCLEOTIDE SEQUENCE [LARGE SCALE GENOMIC DNA]</scope>
    <source>
        <strain evidence="1">1</strain>
    </source>
</reference>
<keyword evidence="2" id="KW-1185">Reference proteome</keyword>
<proteinExistence type="predicted"/>